<feature type="region of interest" description="Disordered" evidence="9">
    <location>
        <begin position="138"/>
        <end position="177"/>
    </location>
</feature>
<keyword evidence="4" id="KW-1003">Cell membrane</keyword>
<evidence type="ECO:0000313" key="12">
    <source>
        <dbReference type="RefSeq" id="XP_005345402.1"/>
    </source>
</evidence>
<feature type="compositionally biased region" description="Polar residues" evidence="9">
    <location>
        <begin position="1"/>
        <end position="10"/>
    </location>
</feature>
<keyword evidence="7 10" id="KW-1133">Transmembrane helix</keyword>
<dbReference type="PANTHER" id="PTHR28675:SF2">
    <property type="entry name" value="MELANOCORTIN-2 RECEPTOR ACCESSORY PROTEIN"/>
    <property type="match status" value="1"/>
</dbReference>
<feature type="region of interest" description="Disordered" evidence="9">
    <location>
        <begin position="1"/>
        <end position="21"/>
    </location>
</feature>
<dbReference type="PANTHER" id="PTHR28675">
    <property type="entry name" value="MELANOCORTIN-2 RECEPTOR ACCESSORY PROTEIN 2"/>
    <property type="match status" value="1"/>
</dbReference>
<dbReference type="Pfam" id="PF15183">
    <property type="entry name" value="MRAP"/>
    <property type="match status" value="1"/>
</dbReference>
<evidence type="ECO:0000256" key="4">
    <source>
        <dbReference type="ARBA" id="ARBA00022475"/>
    </source>
</evidence>
<reference evidence="12" key="1">
    <citation type="submission" date="2025-08" db="UniProtKB">
        <authorList>
            <consortium name="RefSeq"/>
        </authorList>
    </citation>
    <scope>IDENTIFICATION</scope>
</reference>
<feature type="transmembrane region" description="Helical" evidence="10">
    <location>
        <begin position="81"/>
        <end position="105"/>
    </location>
</feature>
<evidence type="ECO:0000256" key="7">
    <source>
        <dbReference type="ARBA" id="ARBA00022989"/>
    </source>
</evidence>
<evidence type="ECO:0000256" key="5">
    <source>
        <dbReference type="ARBA" id="ARBA00022692"/>
    </source>
</evidence>
<evidence type="ECO:0000256" key="9">
    <source>
        <dbReference type="SAM" id="MobiDB-lite"/>
    </source>
</evidence>
<evidence type="ECO:0000256" key="6">
    <source>
        <dbReference type="ARBA" id="ARBA00022824"/>
    </source>
</evidence>
<feature type="compositionally biased region" description="Polar residues" evidence="9">
    <location>
        <begin position="138"/>
        <end position="157"/>
    </location>
</feature>
<evidence type="ECO:0000256" key="10">
    <source>
        <dbReference type="SAM" id="Phobius"/>
    </source>
</evidence>
<keyword evidence="5 10" id="KW-0812">Transmembrane</keyword>
<evidence type="ECO:0000256" key="8">
    <source>
        <dbReference type="ARBA" id="ARBA00023136"/>
    </source>
</evidence>
<evidence type="ECO:0000256" key="1">
    <source>
        <dbReference type="ARBA" id="ARBA00004162"/>
    </source>
</evidence>
<evidence type="ECO:0000256" key="3">
    <source>
        <dbReference type="ARBA" id="ARBA00010063"/>
    </source>
</evidence>
<organism evidence="11 12">
    <name type="scientific">Microtus ochrogaster</name>
    <name type="common">Prairie vole</name>
    <dbReference type="NCBI Taxonomy" id="79684"/>
    <lineage>
        <taxon>Eukaryota</taxon>
        <taxon>Metazoa</taxon>
        <taxon>Chordata</taxon>
        <taxon>Craniata</taxon>
        <taxon>Vertebrata</taxon>
        <taxon>Euteleostomi</taxon>
        <taxon>Mammalia</taxon>
        <taxon>Eutheria</taxon>
        <taxon>Euarchontoglires</taxon>
        <taxon>Glires</taxon>
        <taxon>Rodentia</taxon>
        <taxon>Myomorpha</taxon>
        <taxon>Muroidea</taxon>
        <taxon>Cricetidae</taxon>
        <taxon>Arvicolinae</taxon>
        <taxon>Microtus</taxon>
    </lineage>
</organism>
<keyword evidence="11" id="KW-1185">Reference proteome</keyword>
<dbReference type="InterPro" id="IPR028111">
    <property type="entry name" value="MRAP"/>
</dbReference>
<keyword evidence="12" id="KW-0675">Receptor</keyword>
<sequence>MSGDPQTSPGGSDRNELSNVVPGAHSPAPDVSLWQTLASIATVMANRTNASVPYTSYEYYLDYLDLIPVDEKKLKANKHSIVIAFWVSLVTFVVLLFLILLYMSWSGSPQIRHSPQPHQICPWNHSLHLPFCLRRASPQTTEEPGSRTGSNQWLQQESPSASPPAPLALLWDPQSIS</sequence>
<accession>A0ABM0KFG8</accession>
<keyword evidence="6" id="KW-0256">Endoplasmic reticulum</keyword>
<name>A0ABM0KFG8_MICOH</name>
<dbReference type="GeneID" id="101993479"/>
<keyword evidence="8 10" id="KW-0472">Membrane</keyword>
<dbReference type="Proteomes" id="UP000694915">
    <property type="component" value="Chromosome 2"/>
</dbReference>
<proteinExistence type="inferred from homology"/>
<comment type="subcellular location">
    <subcellularLocation>
        <location evidence="1">Cell membrane</location>
        <topology evidence="1">Single-pass membrane protein</topology>
    </subcellularLocation>
    <subcellularLocation>
        <location evidence="2">Endoplasmic reticulum membrane</location>
        <topology evidence="2">Single-pass membrane protein</topology>
    </subcellularLocation>
</comment>
<evidence type="ECO:0000313" key="11">
    <source>
        <dbReference type="Proteomes" id="UP000694915"/>
    </source>
</evidence>
<evidence type="ECO:0000256" key="2">
    <source>
        <dbReference type="ARBA" id="ARBA00004389"/>
    </source>
</evidence>
<protein>
    <submittedName>
        <fullName evidence="12">Melanocortin-2 receptor accessory protein</fullName>
    </submittedName>
</protein>
<comment type="similarity">
    <text evidence="3">Belongs to the MRAP family.</text>
</comment>
<dbReference type="RefSeq" id="XP_005345402.1">
    <property type="nucleotide sequence ID" value="XM_005345345.3"/>
</dbReference>
<gene>
    <name evidence="12" type="primary">Mrap</name>
</gene>